<keyword evidence="2" id="KW-1185">Reference proteome</keyword>
<sequence length="151" mass="16670">MKQVSELYSPEPVAEYTLDDGRLVEAEDEWLRLSTDREAVEFGRAITVTIENVSDREVIVSPEHPFTLLEETNSGWVELVGTTANGVLLAALALPPGSSEAIELPIGQDIVADFGTYGLLRELSPGQHRFVYLGSNPYLCIDFEIKSSEKQ</sequence>
<name>A0A1N6UQL0_9EURY</name>
<dbReference type="RefSeq" id="WP_076426938.1">
    <property type="nucleotide sequence ID" value="NZ_FTNO01000001.1"/>
</dbReference>
<reference evidence="2" key="1">
    <citation type="submission" date="2017-01" db="EMBL/GenBank/DDBJ databases">
        <authorList>
            <person name="Varghese N."/>
            <person name="Submissions S."/>
        </authorList>
    </citation>
    <scope>NUCLEOTIDE SEQUENCE [LARGE SCALE GENOMIC DNA]</scope>
    <source>
        <strain evidence="2">CGMCC 1.7737</strain>
    </source>
</reference>
<dbReference type="AlphaFoldDB" id="A0A1N6UQL0"/>
<protein>
    <submittedName>
        <fullName evidence="1">Uncharacterized protein</fullName>
    </submittedName>
</protein>
<evidence type="ECO:0000313" key="2">
    <source>
        <dbReference type="Proteomes" id="UP000186914"/>
    </source>
</evidence>
<dbReference type="Proteomes" id="UP000186914">
    <property type="component" value="Unassembled WGS sequence"/>
</dbReference>
<proteinExistence type="predicted"/>
<gene>
    <name evidence="1" type="ORF">SAMN05421858_0041</name>
</gene>
<dbReference type="EMBL" id="FTNO01000001">
    <property type="protein sequence ID" value="SIQ67536.1"/>
    <property type="molecule type" value="Genomic_DNA"/>
</dbReference>
<accession>A0A1N6UQL0</accession>
<evidence type="ECO:0000313" key="1">
    <source>
        <dbReference type="EMBL" id="SIQ67536.1"/>
    </source>
</evidence>
<dbReference type="OrthoDB" id="239984at2157"/>
<organism evidence="1 2">
    <name type="scientific">Haladaptatus litoreus</name>
    <dbReference type="NCBI Taxonomy" id="553468"/>
    <lineage>
        <taxon>Archaea</taxon>
        <taxon>Methanobacteriati</taxon>
        <taxon>Methanobacteriota</taxon>
        <taxon>Stenosarchaea group</taxon>
        <taxon>Halobacteria</taxon>
        <taxon>Halobacteriales</taxon>
        <taxon>Haladaptataceae</taxon>
        <taxon>Haladaptatus</taxon>
    </lineage>
</organism>